<protein>
    <submittedName>
        <fullName evidence="1">Uncharacterized protein</fullName>
    </submittedName>
</protein>
<dbReference type="EMBL" id="FWWY01000001">
    <property type="protein sequence ID" value="SMC03871.1"/>
    <property type="molecule type" value="Genomic_DNA"/>
</dbReference>
<proteinExistence type="predicted"/>
<reference evidence="2" key="1">
    <citation type="submission" date="2017-04" db="EMBL/GenBank/DDBJ databases">
        <authorList>
            <person name="Varghese N."/>
            <person name="Submissions S."/>
        </authorList>
    </citation>
    <scope>NUCLEOTIDE SEQUENCE [LARGE SCALE GENOMIC DNA]</scope>
    <source>
        <strain evidence="2">DSM 9293</strain>
    </source>
</reference>
<evidence type="ECO:0000313" key="1">
    <source>
        <dbReference type="EMBL" id="SMC03871.1"/>
    </source>
</evidence>
<gene>
    <name evidence="1" type="ORF">SAMN00768000_1322</name>
</gene>
<name>A0A1W1WC40_SULTA</name>
<dbReference type="AlphaFoldDB" id="A0A1W1WC40"/>
<dbReference type="Proteomes" id="UP000192660">
    <property type="component" value="Unassembled WGS sequence"/>
</dbReference>
<evidence type="ECO:0000313" key="2">
    <source>
        <dbReference type="Proteomes" id="UP000192660"/>
    </source>
</evidence>
<keyword evidence="2" id="KW-1185">Reference proteome</keyword>
<organism evidence="1 2">
    <name type="scientific">Sulfobacillus thermosulfidooxidans (strain DSM 9293 / VKM B-1269 / AT-1)</name>
    <dbReference type="NCBI Taxonomy" id="929705"/>
    <lineage>
        <taxon>Bacteria</taxon>
        <taxon>Bacillati</taxon>
        <taxon>Bacillota</taxon>
        <taxon>Clostridia</taxon>
        <taxon>Eubacteriales</taxon>
        <taxon>Clostridiales Family XVII. Incertae Sedis</taxon>
        <taxon>Sulfobacillus</taxon>
    </lineage>
</organism>
<accession>A0A1W1WC40</accession>
<sequence>MPVFPEDFIGSSVRTVRFQLGMVLHFDTKSRHVHENSLHYYENNLNTFCEMMEVGEVQIVWEDLNL</sequence>